<comment type="caution">
    <text evidence="2">The sequence shown here is derived from an EMBL/GenBank/DDBJ whole genome shotgun (WGS) entry which is preliminary data.</text>
</comment>
<reference evidence="2 3" key="1">
    <citation type="submission" date="2019-02" db="EMBL/GenBank/DDBJ databases">
        <title>Genome sequencing of the rare red list fungi Hericium alpestre (H. flagellum).</title>
        <authorList>
            <person name="Buettner E."/>
            <person name="Kellner H."/>
        </authorList>
    </citation>
    <scope>NUCLEOTIDE SEQUENCE [LARGE SCALE GENOMIC DNA]</scope>
    <source>
        <strain evidence="2 3">DSM 108284</strain>
    </source>
</reference>
<name>A0A4Y9ZWS6_9AGAM</name>
<protein>
    <recommendedName>
        <fullName evidence="1">DUF6535 domain-containing protein</fullName>
    </recommendedName>
</protein>
<evidence type="ECO:0000313" key="2">
    <source>
        <dbReference type="EMBL" id="TFY78493.1"/>
    </source>
</evidence>
<dbReference type="InterPro" id="IPR045338">
    <property type="entry name" value="DUF6535"/>
</dbReference>
<accession>A0A4Y9ZWS6</accession>
<gene>
    <name evidence="2" type="ORF">EWM64_g5519</name>
</gene>
<proteinExistence type="predicted"/>
<evidence type="ECO:0000259" key="1">
    <source>
        <dbReference type="Pfam" id="PF20153"/>
    </source>
</evidence>
<evidence type="ECO:0000313" key="3">
    <source>
        <dbReference type="Proteomes" id="UP000298061"/>
    </source>
</evidence>
<organism evidence="2 3">
    <name type="scientific">Hericium alpestre</name>
    <dbReference type="NCBI Taxonomy" id="135208"/>
    <lineage>
        <taxon>Eukaryota</taxon>
        <taxon>Fungi</taxon>
        <taxon>Dikarya</taxon>
        <taxon>Basidiomycota</taxon>
        <taxon>Agaricomycotina</taxon>
        <taxon>Agaricomycetes</taxon>
        <taxon>Russulales</taxon>
        <taxon>Hericiaceae</taxon>
        <taxon>Hericium</taxon>
    </lineage>
</organism>
<dbReference type="Proteomes" id="UP000298061">
    <property type="component" value="Unassembled WGS sequence"/>
</dbReference>
<keyword evidence="3" id="KW-1185">Reference proteome</keyword>
<dbReference type="Pfam" id="PF20153">
    <property type="entry name" value="DUF6535"/>
    <property type="match status" value="1"/>
</dbReference>
<sequence length="88" mass="9852">METIVNAVTPKTIQLDFSKDPLIGHVTEYSESSAKIWTIYVNMTQKYDKALVESWKGDMDGILTFAGEPVVYGVSYPYADLTAALWDL</sequence>
<dbReference type="AlphaFoldDB" id="A0A4Y9ZWS6"/>
<dbReference type="EMBL" id="SFCI01000669">
    <property type="protein sequence ID" value="TFY78493.1"/>
    <property type="molecule type" value="Genomic_DNA"/>
</dbReference>
<dbReference type="OrthoDB" id="3221808at2759"/>
<feature type="domain" description="DUF6535" evidence="1">
    <location>
        <begin position="37"/>
        <end position="67"/>
    </location>
</feature>